<dbReference type="Proteomes" id="UP000308444">
    <property type="component" value="Unassembled WGS sequence"/>
</dbReference>
<proteinExistence type="predicted"/>
<evidence type="ECO:0000259" key="1">
    <source>
        <dbReference type="Pfam" id="PF16916"/>
    </source>
</evidence>
<dbReference type="AlphaFoldDB" id="A0A9X9F617"/>
<organism evidence="2 3">
    <name type="scientific">Bacillus cereus</name>
    <dbReference type="NCBI Taxonomy" id="1396"/>
    <lineage>
        <taxon>Bacteria</taxon>
        <taxon>Bacillati</taxon>
        <taxon>Bacillota</taxon>
        <taxon>Bacilli</taxon>
        <taxon>Bacillales</taxon>
        <taxon>Bacillaceae</taxon>
        <taxon>Bacillus</taxon>
        <taxon>Bacillus cereus group</taxon>
    </lineage>
</organism>
<dbReference type="SUPFAM" id="SSF160240">
    <property type="entry name" value="Cation efflux protein cytoplasmic domain-like"/>
    <property type="match status" value="1"/>
</dbReference>
<sequence length="69" mass="7865">VLQVDGVKKIGSLYAREHGHYVIVDIKVSVDPYITVEEGHRIGKHVKEILMKQDNVQNVFVHINPYSPN</sequence>
<feature type="non-terminal residue" evidence="2">
    <location>
        <position position="1"/>
    </location>
</feature>
<dbReference type="EMBL" id="SZOH01000920">
    <property type="protein sequence ID" value="TKJ03127.1"/>
    <property type="molecule type" value="Genomic_DNA"/>
</dbReference>
<feature type="domain" description="Cation efflux protein cytoplasmic" evidence="1">
    <location>
        <begin position="1"/>
        <end position="66"/>
    </location>
</feature>
<accession>A0A9X9F617</accession>
<reference evidence="2 3" key="1">
    <citation type="journal article" date="2019" name="Environ. Microbiol.">
        <title>An active ?-lactamase is a part of an orchestrated cell wall stress resistance network of Bacillus subtilis and related rhizosphere species.</title>
        <authorList>
            <person name="Bucher T."/>
            <person name="Keren-Paz A."/>
            <person name="Hausser J."/>
            <person name="Olender T."/>
            <person name="Cytryn E."/>
            <person name="Kolodkin-Gal I."/>
        </authorList>
    </citation>
    <scope>NUCLEOTIDE SEQUENCE [LARGE SCALE GENOMIC DNA]</scope>
    <source>
        <strain evidence="2 3">I32</strain>
    </source>
</reference>
<dbReference type="InterPro" id="IPR036837">
    <property type="entry name" value="Cation_efflux_CTD_sf"/>
</dbReference>
<name>A0A9X9F617_BACCE</name>
<dbReference type="Pfam" id="PF16916">
    <property type="entry name" value="ZT_dimer"/>
    <property type="match status" value="1"/>
</dbReference>
<gene>
    <name evidence="2" type="ORF">FC695_14755</name>
</gene>
<comment type="caution">
    <text evidence="2">The sequence shown here is derived from an EMBL/GenBank/DDBJ whole genome shotgun (WGS) entry which is preliminary data.</text>
</comment>
<dbReference type="InterPro" id="IPR027470">
    <property type="entry name" value="Cation_efflux_CTD"/>
</dbReference>
<protein>
    <submittedName>
        <fullName evidence="2">Cation-efflux pump</fullName>
    </submittedName>
</protein>
<dbReference type="Gene3D" id="3.30.70.1350">
    <property type="entry name" value="Cation efflux protein, cytoplasmic domain"/>
    <property type="match status" value="1"/>
</dbReference>
<evidence type="ECO:0000313" key="3">
    <source>
        <dbReference type="Proteomes" id="UP000308444"/>
    </source>
</evidence>
<evidence type="ECO:0000313" key="2">
    <source>
        <dbReference type="EMBL" id="TKJ03127.1"/>
    </source>
</evidence>